<dbReference type="AlphaFoldDB" id="I0BG09"/>
<protein>
    <submittedName>
        <fullName evidence="1">Uncharacterized protein</fullName>
    </submittedName>
</protein>
<dbReference type="KEGG" id="pmw:B2K_39115"/>
<proteinExistence type="predicted"/>
<reference evidence="1 2" key="1">
    <citation type="submission" date="2013-06" db="EMBL/GenBank/DDBJ databases">
        <title>Complete genome sequence of Paenibacillus mucilaginosus K02.</title>
        <authorList>
            <person name="Xiao B."/>
            <person name="Sun L."/>
            <person name="Xiao L."/>
            <person name="Lian B."/>
        </authorList>
    </citation>
    <scope>NUCLEOTIDE SEQUENCE [LARGE SCALE GENOMIC DNA]</scope>
    <source>
        <strain evidence="1 2">K02</strain>
    </source>
</reference>
<sequence length="29" mass="3277">MQIMDIILIVTITISDGQGDLINYVERVL</sequence>
<dbReference type="HOGENOM" id="CLU_3409811_0_0_9"/>
<organism evidence="1 2">
    <name type="scientific">Paenibacillus mucilaginosus K02</name>
    <dbReference type="NCBI Taxonomy" id="997761"/>
    <lineage>
        <taxon>Bacteria</taxon>
        <taxon>Bacillati</taxon>
        <taxon>Bacillota</taxon>
        <taxon>Bacilli</taxon>
        <taxon>Bacillales</taxon>
        <taxon>Paenibacillaceae</taxon>
        <taxon>Paenibacillus</taxon>
    </lineage>
</organism>
<dbReference type="Proteomes" id="UP000007392">
    <property type="component" value="Chromosome"/>
</dbReference>
<gene>
    <name evidence="1" type="ORF">B2K_39115</name>
</gene>
<evidence type="ECO:0000313" key="1">
    <source>
        <dbReference type="EMBL" id="AFH61306.2"/>
    </source>
</evidence>
<accession>I0BG09</accession>
<evidence type="ECO:0000313" key="2">
    <source>
        <dbReference type="Proteomes" id="UP000007392"/>
    </source>
</evidence>
<dbReference type="EMBL" id="CP003422">
    <property type="protein sequence ID" value="AFH61306.2"/>
    <property type="molecule type" value="Genomic_DNA"/>
</dbReference>
<name>I0BG09_9BACL</name>